<gene>
    <name evidence="1" type="ORF">DCAF_LOCUS7610</name>
</gene>
<reference evidence="1 2" key="1">
    <citation type="submission" date="2024-01" db="EMBL/GenBank/DDBJ databases">
        <authorList>
            <person name="Waweru B."/>
        </authorList>
    </citation>
    <scope>NUCLEOTIDE SEQUENCE [LARGE SCALE GENOMIC DNA]</scope>
</reference>
<proteinExistence type="predicted"/>
<dbReference type="AlphaFoldDB" id="A0AAV1R741"/>
<dbReference type="Proteomes" id="UP001314170">
    <property type="component" value="Unassembled WGS sequence"/>
</dbReference>
<evidence type="ECO:0000313" key="1">
    <source>
        <dbReference type="EMBL" id="CAK7329846.1"/>
    </source>
</evidence>
<dbReference type="EMBL" id="CAWUPB010000913">
    <property type="protein sequence ID" value="CAK7329846.1"/>
    <property type="molecule type" value="Genomic_DNA"/>
</dbReference>
<evidence type="ECO:0000313" key="2">
    <source>
        <dbReference type="Proteomes" id="UP001314170"/>
    </source>
</evidence>
<comment type="caution">
    <text evidence="1">The sequence shown here is derived from an EMBL/GenBank/DDBJ whole genome shotgun (WGS) entry which is preliminary data.</text>
</comment>
<keyword evidence="2" id="KW-1185">Reference proteome</keyword>
<organism evidence="1 2">
    <name type="scientific">Dovyalis caffra</name>
    <dbReference type="NCBI Taxonomy" id="77055"/>
    <lineage>
        <taxon>Eukaryota</taxon>
        <taxon>Viridiplantae</taxon>
        <taxon>Streptophyta</taxon>
        <taxon>Embryophyta</taxon>
        <taxon>Tracheophyta</taxon>
        <taxon>Spermatophyta</taxon>
        <taxon>Magnoliopsida</taxon>
        <taxon>eudicotyledons</taxon>
        <taxon>Gunneridae</taxon>
        <taxon>Pentapetalae</taxon>
        <taxon>rosids</taxon>
        <taxon>fabids</taxon>
        <taxon>Malpighiales</taxon>
        <taxon>Salicaceae</taxon>
        <taxon>Flacourtieae</taxon>
        <taxon>Dovyalis</taxon>
    </lineage>
</organism>
<sequence length="70" mass="8189">MEVIGLRYVTNSYVGTVILGSRFRHGGEVEMLVEMSNTKQEKVKAEQFRWTKPMSHMLLEILDEEVCERE</sequence>
<accession>A0AAV1R741</accession>
<name>A0AAV1R741_9ROSI</name>
<protein>
    <submittedName>
        <fullName evidence="1">Uncharacterized protein</fullName>
    </submittedName>
</protein>